<dbReference type="AlphaFoldDB" id="A0A935MRY2"/>
<proteinExistence type="predicted"/>
<dbReference type="PANTHER" id="PTHR43861">
    <property type="entry name" value="TRANS-ACONITATE 2-METHYLTRANSFERASE-RELATED"/>
    <property type="match status" value="1"/>
</dbReference>
<gene>
    <name evidence="1" type="ORF">IPJ38_01145</name>
</gene>
<comment type="caution">
    <text evidence="1">The sequence shown here is derived from an EMBL/GenBank/DDBJ whole genome shotgun (WGS) entry which is preliminary data.</text>
</comment>
<dbReference type="PANTHER" id="PTHR43861:SF5">
    <property type="entry name" value="BLL5978 PROTEIN"/>
    <property type="match status" value="1"/>
</dbReference>
<protein>
    <submittedName>
        <fullName evidence="1">Class I SAM-dependent methyltransferase</fullName>
    </submittedName>
</protein>
<accession>A0A935MRY2</accession>
<name>A0A935MRY2_9RHOO</name>
<evidence type="ECO:0000313" key="1">
    <source>
        <dbReference type="EMBL" id="MBK7413914.1"/>
    </source>
</evidence>
<evidence type="ECO:0000313" key="2">
    <source>
        <dbReference type="Proteomes" id="UP000739411"/>
    </source>
</evidence>
<keyword evidence="1" id="KW-0808">Transferase</keyword>
<dbReference type="EMBL" id="JADJMS010000005">
    <property type="protein sequence ID" value="MBK7413914.1"/>
    <property type="molecule type" value="Genomic_DNA"/>
</dbReference>
<dbReference type="Proteomes" id="UP000739411">
    <property type="component" value="Unassembled WGS sequence"/>
</dbReference>
<sequence>MEMTCPCCKNGDTYEGIGDPCTFHCRTCAHVWRNATLPTAYYGCCTGRNDNLPDLEKKYTDRLKGIVRYLRPGQRILEIGCAEGAFGAQVKQQLALTYVGIEPSPDAEIATSRLDRVHRIPARELDLAPFDLVLAFHVLEHIEDIASEISHWRRLCKPNARLIVEVPHRSGNPLLNNDRHQEHLHQFSLASLAILLDHAGLSIIEASTGHFESTVYCDSLRIIAQLEATSEQNRKELLSRFAACLAGPFVIYGVGGDFRNYVEPLLGELPVAALCDSSAKQQGKVIGQHRVSAYDPAALAKLPILIASTRHAGEIRKSLLAQGVMQQAIVSLDQIYG</sequence>
<dbReference type="Gene3D" id="3.40.50.150">
    <property type="entry name" value="Vaccinia Virus protein VP39"/>
    <property type="match status" value="1"/>
</dbReference>
<dbReference type="SUPFAM" id="SSF53335">
    <property type="entry name" value="S-adenosyl-L-methionine-dependent methyltransferases"/>
    <property type="match status" value="1"/>
</dbReference>
<organism evidence="1 2">
    <name type="scientific">Candidatus Dechloromonas phosphorivorans</name>
    <dbReference type="NCBI Taxonomy" id="2899244"/>
    <lineage>
        <taxon>Bacteria</taxon>
        <taxon>Pseudomonadati</taxon>
        <taxon>Pseudomonadota</taxon>
        <taxon>Betaproteobacteria</taxon>
        <taxon>Rhodocyclales</taxon>
        <taxon>Azonexaceae</taxon>
        <taxon>Dechloromonas</taxon>
    </lineage>
</organism>
<reference evidence="1 2" key="1">
    <citation type="submission" date="2020-10" db="EMBL/GenBank/DDBJ databases">
        <title>Connecting structure to function with the recovery of over 1000 high-quality activated sludge metagenome-assembled genomes encoding full-length rRNA genes using long-read sequencing.</title>
        <authorList>
            <person name="Singleton C.M."/>
            <person name="Petriglieri F."/>
            <person name="Kristensen J.M."/>
            <person name="Kirkegaard R.H."/>
            <person name="Michaelsen T.Y."/>
            <person name="Andersen M.H."/>
            <person name="Karst S.M."/>
            <person name="Dueholm M.S."/>
            <person name="Nielsen P.H."/>
            <person name="Albertsen M."/>
        </authorList>
    </citation>
    <scope>NUCLEOTIDE SEQUENCE [LARGE SCALE GENOMIC DNA]</scope>
    <source>
        <strain evidence="1">EsbW_18-Q3-R4-48_BATAC.463</strain>
    </source>
</reference>
<dbReference type="InterPro" id="IPR029063">
    <property type="entry name" value="SAM-dependent_MTases_sf"/>
</dbReference>
<dbReference type="CDD" id="cd02440">
    <property type="entry name" value="AdoMet_MTases"/>
    <property type="match status" value="1"/>
</dbReference>
<dbReference type="Pfam" id="PF13489">
    <property type="entry name" value="Methyltransf_23"/>
    <property type="match status" value="1"/>
</dbReference>
<dbReference type="GO" id="GO:0032259">
    <property type="term" value="P:methylation"/>
    <property type="evidence" value="ECO:0007669"/>
    <property type="project" value="UniProtKB-KW"/>
</dbReference>
<dbReference type="GO" id="GO:0008168">
    <property type="term" value="F:methyltransferase activity"/>
    <property type="evidence" value="ECO:0007669"/>
    <property type="project" value="UniProtKB-KW"/>
</dbReference>
<keyword evidence="1" id="KW-0489">Methyltransferase</keyword>